<name>A0AA45HFI9_CROSK</name>
<dbReference type="AlphaFoldDB" id="A0AA45HFI9"/>
<organism evidence="2 3">
    <name type="scientific">Cronobacter sakazakii</name>
    <name type="common">Enterobacter sakazakii</name>
    <dbReference type="NCBI Taxonomy" id="28141"/>
    <lineage>
        <taxon>Bacteria</taxon>
        <taxon>Pseudomonadati</taxon>
        <taxon>Pseudomonadota</taxon>
        <taxon>Gammaproteobacteria</taxon>
        <taxon>Enterobacterales</taxon>
        <taxon>Enterobacteriaceae</taxon>
        <taxon>Cronobacter</taxon>
    </lineage>
</organism>
<evidence type="ECO:0000313" key="2">
    <source>
        <dbReference type="EMBL" id="PUW04733.1"/>
    </source>
</evidence>
<dbReference type="EMBL" id="NCTU01000005">
    <property type="protein sequence ID" value="PUW04733.1"/>
    <property type="molecule type" value="Genomic_DNA"/>
</dbReference>
<sequence>MLQEKRMSADDLSQMGGARVTLTADKTGRAVIEKCPVGAVEYAFYQDAAHELTDAGILTPTLFAADAERRKLTLEYIPHAIDQDDVADDRILAILARLHGYPAHPGWHYHPHGWSGAALENALSLLALPVQAARQLRTFHRHSAVLFDKPGLISGDSNAGNWGRRENGEPVLFDWERFGRGSPAIDLAPLIKGMGTAQVFVQMAGRYCRFSSHYPVSELAREIAIAKAWIVTEVVILLHERQKASLPLYLNWYRQNLPDWLNKSVRLL</sequence>
<dbReference type="InterPro" id="IPR002575">
    <property type="entry name" value="Aminoglycoside_PTrfase"/>
</dbReference>
<evidence type="ECO:0000259" key="1">
    <source>
        <dbReference type="Pfam" id="PF01636"/>
    </source>
</evidence>
<evidence type="ECO:0000313" key="3">
    <source>
        <dbReference type="Proteomes" id="UP000244856"/>
    </source>
</evidence>
<dbReference type="Pfam" id="PF01636">
    <property type="entry name" value="APH"/>
    <property type="match status" value="1"/>
</dbReference>
<comment type="caution">
    <text evidence="2">The sequence shown here is derived from an EMBL/GenBank/DDBJ whole genome shotgun (WGS) entry which is preliminary data.</text>
</comment>
<dbReference type="InterPro" id="IPR011009">
    <property type="entry name" value="Kinase-like_dom_sf"/>
</dbReference>
<dbReference type="SUPFAM" id="SSF56112">
    <property type="entry name" value="Protein kinase-like (PK-like)"/>
    <property type="match status" value="1"/>
</dbReference>
<feature type="domain" description="Aminoglycoside phosphotransferase" evidence="1">
    <location>
        <begin position="21"/>
        <end position="197"/>
    </location>
</feature>
<gene>
    <name evidence="2" type="ORF">B7T07_12900</name>
</gene>
<dbReference type="RefSeq" id="WP_080320935.1">
    <property type="nucleotide sequence ID" value="NZ_CP078110.1"/>
</dbReference>
<accession>A0AA45HFI9</accession>
<protein>
    <submittedName>
        <fullName evidence="2">Aminoglycoside phosphotransferase</fullName>
    </submittedName>
</protein>
<reference evidence="2 3" key="1">
    <citation type="submission" date="2017-04" db="EMBL/GenBank/DDBJ databases">
        <title>Cronobacter sakazakii, ST83 Lineage Isolates.</title>
        <authorList>
            <person name="Chase H."/>
            <person name="Tall B."/>
            <person name="Gopinath G."/>
            <person name="Lehner A."/>
        </authorList>
    </citation>
    <scope>NUCLEOTIDE SEQUENCE [LARGE SCALE GENOMIC DNA]</scope>
    <source>
        <strain evidence="2 3">MOD1_Comp15</strain>
    </source>
</reference>
<dbReference type="Proteomes" id="UP000244856">
    <property type="component" value="Unassembled WGS sequence"/>
</dbReference>
<dbReference type="Gene3D" id="3.90.1200.10">
    <property type="match status" value="1"/>
</dbReference>
<proteinExistence type="predicted"/>